<dbReference type="EMBL" id="JANPWB010000016">
    <property type="protein sequence ID" value="KAJ1085640.1"/>
    <property type="molecule type" value="Genomic_DNA"/>
</dbReference>
<evidence type="ECO:0000313" key="3">
    <source>
        <dbReference type="Proteomes" id="UP001066276"/>
    </source>
</evidence>
<accession>A0AAV7LDH1</accession>
<reference evidence="2" key="1">
    <citation type="journal article" date="2022" name="bioRxiv">
        <title>Sequencing and chromosome-scale assembly of the giantPleurodeles waltlgenome.</title>
        <authorList>
            <person name="Brown T."/>
            <person name="Elewa A."/>
            <person name="Iarovenko S."/>
            <person name="Subramanian E."/>
            <person name="Araus A.J."/>
            <person name="Petzold A."/>
            <person name="Susuki M."/>
            <person name="Suzuki K.-i.T."/>
            <person name="Hayashi T."/>
            <person name="Toyoda A."/>
            <person name="Oliveira C."/>
            <person name="Osipova E."/>
            <person name="Leigh N.D."/>
            <person name="Simon A."/>
            <person name="Yun M.H."/>
        </authorList>
    </citation>
    <scope>NUCLEOTIDE SEQUENCE</scope>
    <source>
        <strain evidence="2">20211129_DDA</strain>
        <tissue evidence="2">Liver</tissue>
    </source>
</reference>
<proteinExistence type="predicted"/>
<protein>
    <submittedName>
        <fullName evidence="2">Uncharacterized protein</fullName>
    </submittedName>
</protein>
<organism evidence="2 3">
    <name type="scientific">Pleurodeles waltl</name>
    <name type="common">Iberian ribbed newt</name>
    <dbReference type="NCBI Taxonomy" id="8319"/>
    <lineage>
        <taxon>Eukaryota</taxon>
        <taxon>Metazoa</taxon>
        <taxon>Chordata</taxon>
        <taxon>Craniata</taxon>
        <taxon>Vertebrata</taxon>
        <taxon>Euteleostomi</taxon>
        <taxon>Amphibia</taxon>
        <taxon>Batrachia</taxon>
        <taxon>Caudata</taxon>
        <taxon>Salamandroidea</taxon>
        <taxon>Salamandridae</taxon>
        <taxon>Pleurodelinae</taxon>
        <taxon>Pleurodeles</taxon>
    </lineage>
</organism>
<feature type="region of interest" description="Disordered" evidence="1">
    <location>
        <begin position="28"/>
        <end position="93"/>
    </location>
</feature>
<name>A0AAV7LDH1_PLEWA</name>
<sequence>MFNMDNGWNAVSGAPVAGWRTYRLHAASGSDRNSIPGLTQEAHSPKSGIRTSGFPEICPWRTTRNSRERRRLKPPELETRISGFPGATKVKKD</sequence>
<dbReference type="Proteomes" id="UP001066276">
    <property type="component" value="Chromosome 12"/>
</dbReference>
<evidence type="ECO:0000313" key="2">
    <source>
        <dbReference type="EMBL" id="KAJ1085640.1"/>
    </source>
</evidence>
<dbReference type="AlphaFoldDB" id="A0AAV7LDH1"/>
<keyword evidence="3" id="KW-1185">Reference proteome</keyword>
<comment type="caution">
    <text evidence="2">The sequence shown here is derived from an EMBL/GenBank/DDBJ whole genome shotgun (WGS) entry which is preliminary data.</text>
</comment>
<gene>
    <name evidence="2" type="ORF">NDU88_005770</name>
</gene>
<evidence type="ECO:0000256" key="1">
    <source>
        <dbReference type="SAM" id="MobiDB-lite"/>
    </source>
</evidence>